<dbReference type="Proteomes" id="UP000526033">
    <property type="component" value="Unassembled WGS sequence"/>
</dbReference>
<comment type="caution">
    <text evidence="2">The sequence shown here is derived from an EMBL/GenBank/DDBJ whole genome shotgun (WGS) entry which is preliminary data.</text>
</comment>
<evidence type="ECO:0000256" key="1">
    <source>
        <dbReference type="SAM" id="Phobius"/>
    </source>
</evidence>
<proteinExistence type="predicted"/>
<keyword evidence="1" id="KW-0472">Membrane</keyword>
<sequence>MSKGFTMIEIMIASSVLAILGGVGYSILNPRAAKLRAEDAIRLANIQKLAEGLEAYRQIERKLPVDTDGNGDPTNDVVNVNIHQFVADWPDGRPTAATQYNYVDSGNTVFGLVVARSDGRIYKYRSSTPWGKRVRECGSTAVPTDDLCP</sequence>
<dbReference type="AlphaFoldDB" id="A0A7X9DLP4"/>
<accession>A0A7X9DLP4</accession>
<dbReference type="SUPFAM" id="SSF54523">
    <property type="entry name" value="Pili subunits"/>
    <property type="match status" value="1"/>
</dbReference>
<keyword evidence="1" id="KW-1133">Transmembrane helix</keyword>
<dbReference type="Gene3D" id="3.30.700.10">
    <property type="entry name" value="Glycoprotein, Type 4 Pilin"/>
    <property type="match status" value="1"/>
</dbReference>
<feature type="transmembrane region" description="Helical" evidence="1">
    <location>
        <begin position="6"/>
        <end position="28"/>
    </location>
</feature>
<keyword evidence="1" id="KW-0812">Transmembrane</keyword>
<dbReference type="InterPro" id="IPR045584">
    <property type="entry name" value="Pilin-like"/>
</dbReference>
<dbReference type="Pfam" id="PF07963">
    <property type="entry name" value="N_methyl"/>
    <property type="match status" value="1"/>
</dbReference>
<dbReference type="EMBL" id="JAAZNL010000058">
    <property type="protein sequence ID" value="NMB70437.1"/>
    <property type="molecule type" value="Genomic_DNA"/>
</dbReference>
<evidence type="ECO:0000313" key="2">
    <source>
        <dbReference type="EMBL" id="NMB70437.1"/>
    </source>
</evidence>
<dbReference type="NCBIfam" id="TIGR02532">
    <property type="entry name" value="IV_pilin_GFxxxE"/>
    <property type="match status" value="1"/>
</dbReference>
<reference evidence="2 3" key="1">
    <citation type="journal article" date="2020" name="Biotechnol. Biofuels">
        <title>New insights from the biogas microbiome by comprehensive genome-resolved metagenomics of nearly 1600 species originating from multiple anaerobic digesters.</title>
        <authorList>
            <person name="Campanaro S."/>
            <person name="Treu L."/>
            <person name="Rodriguez-R L.M."/>
            <person name="Kovalovszki A."/>
            <person name="Ziels R.M."/>
            <person name="Maus I."/>
            <person name="Zhu X."/>
            <person name="Kougias P.G."/>
            <person name="Basile A."/>
            <person name="Luo G."/>
            <person name="Schluter A."/>
            <person name="Konstantinidis K.T."/>
            <person name="Angelidaki I."/>
        </authorList>
    </citation>
    <scope>NUCLEOTIDE SEQUENCE [LARGE SCALE GENOMIC DNA]</scope>
    <source>
        <strain evidence="2">AS27yjCOA_165</strain>
    </source>
</reference>
<gene>
    <name evidence="2" type="ORF">GYA27_04565</name>
</gene>
<protein>
    <submittedName>
        <fullName evidence="2">Type II secretion system protein</fullName>
    </submittedName>
</protein>
<name>A0A7X9DLP4_UNCKA</name>
<dbReference type="InterPro" id="IPR012902">
    <property type="entry name" value="N_methyl_site"/>
</dbReference>
<organism evidence="2 3">
    <name type="scientific">candidate division WWE3 bacterium</name>
    <dbReference type="NCBI Taxonomy" id="2053526"/>
    <lineage>
        <taxon>Bacteria</taxon>
        <taxon>Katanobacteria</taxon>
    </lineage>
</organism>
<evidence type="ECO:0000313" key="3">
    <source>
        <dbReference type="Proteomes" id="UP000526033"/>
    </source>
</evidence>